<dbReference type="GO" id="GO:0043190">
    <property type="term" value="C:ATP-binding cassette (ABC) transporter complex"/>
    <property type="evidence" value="ECO:0007669"/>
    <property type="project" value="InterPro"/>
</dbReference>
<sequence>MRHWSRIIGATAAVVAVSLPVLASAETLTIALGTNVNTLDPHMSASVGTDLSVLSHIYPSLVIRGPDLKLQPAVAKSWKQVDDLTWRFTLVDNASFANGEKVDAEAVKWNLDRVRDPKVNARIKAWFDLVKDVKVVSPTEIEVTTSAPYPAFADQLSMFFLLPPQWAASHKPATETLSGGRYELAENVPGDHITLKANPKWWGEKPAFDTVIFRNIPESASRVAALLAGEVDLITSIPLTEVKRIKDSGSATAGSVPSTRSLFIKFNTQKPPFDNKVFRQALNYAVDKQGITEAIFDGAADVSQCQVLSPNYFGFNPDLKPYPYDPAKAQQLLKSSGVDLSQPIALDVPTGVYLQGTEVAQVVADQLTQVGLNLKISEMDFSTYMNKYLRSRELAPMSVLAQAWPTIDADGLLTLFAPGNQYAYWDNAAFGKLLEQGRSTTDKAARQGFYTKATALMCEEAPALFLYVQPATYGTSKRVSWAARGDDWVRAFDLKPVQ</sequence>
<dbReference type="Gene3D" id="3.10.105.10">
    <property type="entry name" value="Dipeptide-binding Protein, Domain 3"/>
    <property type="match status" value="1"/>
</dbReference>
<dbReference type="GO" id="GO:1904680">
    <property type="term" value="F:peptide transmembrane transporter activity"/>
    <property type="evidence" value="ECO:0007669"/>
    <property type="project" value="TreeGrafter"/>
</dbReference>
<comment type="caution">
    <text evidence="7">The sequence shown here is derived from an EMBL/GenBank/DDBJ whole genome shotgun (WGS) entry which is preliminary data.</text>
</comment>
<dbReference type="AlphaFoldDB" id="A0A2V3UVU0"/>
<organism evidence="7 8">
    <name type="scientific">Chelatococcus asaccharovorans</name>
    <dbReference type="NCBI Taxonomy" id="28210"/>
    <lineage>
        <taxon>Bacteria</taxon>
        <taxon>Pseudomonadati</taxon>
        <taxon>Pseudomonadota</taxon>
        <taxon>Alphaproteobacteria</taxon>
        <taxon>Hyphomicrobiales</taxon>
        <taxon>Chelatococcaceae</taxon>
        <taxon>Chelatococcus</taxon>
    </lineage>
</organism>
<dbReference type="PANTHER" id="PTHR30290:SF9">
    <property type="entry name" value="OLIGOPEPTIDE-BINDING PROTEIN APPA"/>
    <property type="match status" value="1"/>
</dbReference>
<dbReference type="Gene3D" id="3.90.76.10">
    <property type="entry name" value="Dipeptide-binding Protein, Domain 1"/>
    <property type="match status" value="1"/>
</dbReference>
<dbReference type="InterPro" id="IPR000914">
    <property type="entry name" value="SBP_5_dom"/>
</dbReference>
<feature type="signal peptide" evidence="5">
    <location>
        <begin position="1"/>
        <end position="23"/>
    </location>
</feature>
<accession>A0A2V3UVU0</accession>
<feature type="domain" description="Solute-binding protein family 5" evidence="6">
    <location>
        <begin position="69"/>
        <end position="420"/>
    </location>
</feature>
<evidence type="ECO:0000259" key="6">
    <source>
        <dbReference type="Pfam" id="PF00496"/>
    </source>
</evidence>
<keyword evidence="4 5" id="KW-0732">Signal</keyword>
<protein>
    <submittedName>
        <fullName evidence="7">Peptide/nickel transport system substrate-binding protein</fullName>
    </submittedName>
</protein>
<keyword evidence="8" id="KW-1185">Reference proteome</keyword>
<evidence type="ECO:0000313" key="8">
    <source>
        <dbReference type="Proteomes" id="UP000248021"/>
    </source>
</evidence>
<reference evidence="7 8" key="1">
    <citation type="submission" date="2018-05" db="EMBL/GenBank/DDBJ databases">
        <title>Genomic Encyclopedia of Type Strains, Phase IV (KMG-IV): sequencing the most valuable type-strain genomes for metagenomic binning, comparative biology and taxonomic classification.</title>
        <authorList>
            <person name="Goeker M."/>
        </authorList>
    </citation>
    <scope>NUCLEOTIDE SEQUENCE [LARGE SCALE GENOMIC DNA]</scope>
    <source>
        <strain evidence="7 8">DSM 6462</strain>
    </source>
</reference>
<evidence type="ECO:0000256" key="3">
    <source>
        <dbReference type="ARBA" id="ARBA00022448"/>
    </source>
</evidence>
<evidence type="ECO:0000256" key="2">
    <source>
        <dbReference type="ARBA" id="ARBA00005695"/>
    </source>
</evidence>
<dbReference type="Gene3D" id="3.40.190.10">
    <property type="entry name" value="Periplasmic binding protein-like II"/>
    <property type="match status" value="1"/>
</dbReference>
<dbReference type="InterPro" id="IPR039424">
    <property type="entry name" value="SBP_5"/>
</dbReference>
<dbReference type="PIRSF" id="PIRSF002741">
    <property type="entry name" value="MppA"/>
    <property type="match status" value="1"/>
</dbReference>
<dbReference type="GO" id="GO:0015833">
    <property type="term" value="P:peptide transport"/>
    <property type="evidence" value="ECO:0007669"/>
    <property type="project" value="TreeGrafter"/>
</dbReference>
<name>A0A2V3UVU0_9HYPH</name>
<keyword evidence="3" id="KW-0813">Transport</keyword>
<dbReference type="GO" id="GO:0030288">
    <property type="term" value="C:outer membrane-bounded periplasmic space"/>
    <property type="evidence" value="ECO:0007669"/>
    <property type="project" value="UniProtKB-ARBA"/>
</dbReference>
<dbReference type="InterPro" id="IPR030678">
    <property type="entry name" value="Peptide/Ni-bd"/>
</dbReference>
<comment type="similarity">
    <text evidence="2">Belongs to the bacterial solute-binding protein 5 family.</text>
</comment>
<proteinExistence type="inferred from homology"/>
<gene>
    <name evidence="7" type="ORF">C7450_101597</name>
</gene>
<feature type="chain" id="PRO_5015843534" evidence="5">
    <location>
        <begin position="24"/>
        <end position="498"/>
    </location>
</feature>
<dbReference type="Pfam" id="PF00496">
    <property type="entry name" value="SBP_bac_5"/>
    <property type="match status" value="1"/>
</dbReference>
<dbReference type="OrthoDB" id="9803988at2"/>
<dbReference type="EMBL" id="QJJK01000001">
    <property type="protein sequence ID" value="PXW64838.1"/>
    <property type="molecule type" value="Genomic_DNA"/>
</dbReference>
<dbReference type="SUPFAM" id="SSF53850">
    <property type="entry name" value="Periplasmic binding protein-like II"/>
    <property type="match status" value="1"/>
</dbReference>
<dbReference type="RefSeq" id="WP_110372867.1">
    <property type="nucleotide sequence ID" value="NZ_JAHBRY010000001.1"/>
</dbReference>
<evidence type="ECO:0000256" key="1">
    <source>
        <dbReference type="ARBA" id="ARBA00004418"/>
    </source>
</evidence>
<dbReference type="Proteomes" id="UP000248021">
    <property type="component" value="Unassembled WGS sequence"/>
</dbReference>
<dbReference type="PANTHER" id="PTHR30290">
    <property type="entry name" value="PERIPLASMIC BINDING COMPONENT OF ABC TRANSPORTER"/>
    <property type="match status" value="1"/>
</dbReference>
<comment type="subcellular location">
    <subcellularLocation>
        <location evidence="1">Periplasm</location>
    </subcellularLocation>
</comment>
<evidence type="ECO:0000256" key="4">
    <source>
        <dbReference type="ARBA" id="ARBA00022729"/>
    </source>
</evidence>
<evidence type="ECO:0000256" key="5">
    <source>
        <dbReference type="SAM" id="SignalP"/>
    </source>
</evidence>
<evidence type="ECO:0000313" key="7">
    <source>
        <dbReference type="EMBL" id="PXW64838.1"/>
    </source>
</evidence>